<evidence type="ECO:0000256" key="1">
    <source>
        <dbReference type="ARBA" id="ARBA00022723"/>
    </source>
</evidence>
<dbReference type="OrthoDB" id="9805307at2"/>
<organism evidence="3 4">
    <name type="scientific">Oleiphilus messinensis</name>
    <dbReference type="NCBI Taxonomy" id="141451"/>
    <lineage>
        <taxon>Bacteria</taxon>
        <taxon>Pseudomonadati</taxon>
        <taxon>Pseudomonadota</taxon>
        <taxon>Gammaproteobacteria</taxon>
        <taxon>Oceanospirillales</taxon>
        <taxon>Oleiphilaceae</taxon>
        <taxon>Oleiphilus</taxon>
    </lineage>
</organism>
<dbReference type="NCBIfam" id="NF007967">
    <property type="entry name" value="PRK10691.1"/>
    <property type="match status" value="1"/>
</dbReference>
<keyword evidence="4" id="KW-1185">Reference proteome</keyword>
<feature type="domain" description="Fumarylacetoacetase-like C-terminal" evidence="2">
    <location>
        <begin position="21"/>
        <end position="211"/>
    </location>
</feature>
<dbReference type="Gene3D" id="3.90.850.10">
    <property type="entry name" value="Fumarylacetoacetase-like, C-terminal domain"/>
    <property type="match status" value="1"/>
</dbReference>
<dbReference type="Proteomes" id="UP000196027">
    <property type="component" value="Chromosome"/>
</dbReference>
<reference evidence="3 4" key="1">
    <citation type="submission" date="2017-05" db="EMBL/GenBank/DDBJ databases">
        <title>Genomic insights into alkan degradation activity of Oleiphilus messinensis.</title>
        <authorList>
            <person name="Kozyavkin S.A."/>
            <person name="Slesarev A.I."/>
            <person name="Golyshin P.N."/>
            <person name="Korzhenkov A."/>
            <person name="Golyshina O.N."/>
            <person name="Toshchakov S.V."/>
        </authorList>
    </citation>
    <scope>NUCLEOTIDE SEQUENCE [LARGE SCALE GENOMIC DNA]</scope>
    <source>
        <strain evidence="3 4">ME102</strain>
    </source>
</reference>
<dbReference type="Pfam" id="PF01557">
    <property type="entry name" value="FAA_hydrolase"/>
    <property type="match status" value="1"/>
</dbReference>
<dbReference type="SUPFAM" id="SSF56529">
    <property type="entry name" value="FAH"/>
    <property type="match status" value="1"/>
</dbReference>
<name>A0A1Y0I6H8_9GAMM</name>
<dbReference type="InterPro" id="IPR036663">
    <property type="entry name" value="Fumarylacetoacetase_C_sf"/>
</dbReference>
<dbReference type="GO" id="GO:0018773">
    <property type="term" value="F:acetylpyruvate hydrolase activity"/>
    <property type="evidence" value="ECO:0007669"/>
    <property type="project" value="TreeGrafter"/>
</dbReference>
<dbReference type="AlphaFoldDB" id="A0A1Y0I6H8"/>
<dbReference type="PANTHER" id="PTHR11820:SF7">
    <property type="entry name" value="ACYLPYRUVASE FAHD1, MITOCHONDRIAL"/>
    <property type="match status" value="1"/>
</dbReference>
<accession>A0A1Y0I6H8</accession>
<evidence type="ECO:0000313" key="3">
    <source>
        <dbReference type="EMBL" id="ARU55830.1"/>
    </source>
</evidence>
<dbReference type="InterPro" id="IPR011234">
    <property type="entry name" value="Fumarylacetoacetase-like_C"/>
</dbReference>
<dbReference type="GO" id="GO:0046872">
    <property type="term" value="F:metal ion binding"/>
    <property type="evidence" value="ECO:0007669"/>
    <property type="project" value="UniProtKB-KW"/>
</dbReference>
<proteinExistence type="predicted"/>
<dbReference type="EMBL" id="CP021425">
    <property type="protein sequence ID" value="ARU55830.1"/>
    <property type="molecule type" value="Genomic_DNA"/>
</dbReference>
<dbReference type="KEGG" id="ome:OLMES_1755"/>
<keyword evidence="3" id="KW-0378">Hydrolase</keyword>
<dbReference type="PANTHER" id="PTHR11820">
    <property type="entry name" value="ACYLPYRUVASE"/>
    <property type="match status" value="1"/>
</dbReference>
<dbReference type="RefSeq" id="WP_087460890.1">
    <property type="nucleotide sequence ID" value="NZ_CP021425.1"/>
</dbReference>
<evidence type="ECO:0000313" key="4">
    <source>
        <dbReference type="Proteomes" id="UP000196027"/>
    </source>
</evidence>
<evidence type="ECO:0000259" key="2">
    <source>
        <dbReference type="Pfam" id="PF01557"/>
    </source>
</evidence>
<gene>
    <name evidence="3" type="ORF">OLMES_1755</name>
</gene>
<keyword evidence="1" id="KW-0479">Metal-binding</keyword>
<sequence length="228" mass="24915">MQNTTEIRFLDGTLAPWKPGKVVCVGRNYAEHARELNNPVPTSPILFMKPATSIVDVESGIELPVGRGAVHYELELAILVGHTLSHASEAACQEAIAGIGLALDLTLREEQAKLKEKGHPWELSKCFDGACPLSRFAPVSSAVDYRNLQFRMMMNGELRQDGHTADMLFPVVPLMSHISRYFRLEPGDIVLTGTPKGVGELPCGASVELELVDYFSVKAGKIENQTLS</sequence>
<protein>
    <submittedName>
        <fullName evidence="3">Fumarylacetoacetate hydrolase</fullName>
    </submittedName>
</protein>